<sequence length="55" mass="5938">MYGVVWVRPESLKDYLNGALGESDPGFLGDPFAGEFVSFVINPHSGEYTVVSKGT</sequence>
<dbReference type="RefSeq" id="WP_021724902.1">
    <property type="nucleotide sequence ID" value="NZ_AWEZ01000004.1"/>
</dbReference>
<dbReference type="Proteomes" id="UP000016638">
    <property type="component" value="Unassembled WGS sequence"/>
</dbReference>
<gene>
    <name evidence="1" type="ORF">HMPREF1316_2190</name>
</gene>
<dbReference type="AlphaFoldDB" id="U2TX13"/>
<comment type="caution">
    <text evidence="1">The sequence shown here is derived from an EMBL/GenBank/DDBJ whole genome shotgun (WGS) entry which is preliminary data.</text>
</comment>
<reference evidence="1 2" key="1">
    <citation type="submission" date="2013-08" db="EMBL/GenBank/DDBJ databases">
        <authorList>
            <person name="Durkin A.S."/>
            <person name="Haft D.R."/>
            <person name="McCorrison J."/>
            <person name="Torralba M."/>
            <person name="Gillis M."/>
            <person name="Haft D.H."/>
            <person name="Methe B."/>
            <person name="Sutton G."/>
            <person name="Nelson K.E."/>
        </authorList>
    </citation>
    <scope>NUCLEOTIDE SEQUENCE [LARGE SCALE GENOMIC DNA]</scope>
    <source>
        <strain evidence="1 2">F0195</strain>
    </source>
</reference>
<protein>
    <submittedName>
        <fullName evidence="1">Uncharacterized protein</fullName>
    </submittedName>
</protein>
<dbReference type="OrthoDB" id="9899837at2"/>
<accession>U2TX13</accession>
<proteinExistence type="predicted"/>
<dbReference type="PATRIC" id="fig|1125712.3.peg.42"/>
<organism evidence="1 2">
    <name type="scientific">Olsenella profusa F0195</name>
    <dbReference type="NCBI Taxonomy" id="1125712"/>
    <lineage>
        <taxon>Bacteria</taxon>
        <taxon>Bacillati</taxon>
        <taxon>Actinomycetota</taxon>
        <taxon>Coriobacteriia</taxon>
        <taxon>Coriobacteriales</taxon>
        <taxon>Atopobiaceae</taxon>
        <taxon>Olsenella</taxon>
    </lineage>
</organism>
<dbReference type="EMBL" id="AWEZ01000004">
    <property type="protein sequence ID" value="ERL10815.1"/>
    <property type="molecule type" value="Genomic_DNA"/>
</dbReference>
<keyword evidence="2" id="KW-1185">Reference proteome</keyword>
<evidence type="ECO:0000313" key="2">
    <source>
        <dbReference type="Proteomes" id="UP000016638"/>
    </source>
</evidence>
<name>U2TX13_9ACTN</name>
<evidence type="ECO:0000313" key="1">
    <source>
        <dbReference type="EMBL" id="ERL10815.1"/>
    </source>
</evidence>